<feature type="domain" description="Fibronectin type-III" evidence="3">
    <location>
        <begin position="657"/>
        <end position="749"/>
    </location>
</feature>
<dbReference type="InterPro" id="IPR029052">
    <property type="entry name" value="Metallo-depent_PP-like"/>
</dbReference>
<dbReference type="PANTHER" id="PTHR45867">
    <property type="entry name" value="PURPLE ACID PHOSPHATASE"/>
    <property type="match status" value="1"/>
</dbReference>
<dbReference type="InterPro" id="IPR036116">
    <property type="entry name" value="FN3_sf"/>
</dbReference>
<dbReference type="InterPro" id="IPR003961">
    <property type="entry name" value="FN3_dom"/>
</dbReference>
<dbReference type="Pfam" id="PF16656">
    <property type="entry name" value="Pur_ac_phosph_N"/>
    <property type="match status" value="1"/>
</dbReference>
<evidence type="ECO:0000259" key="3">
    <source>
        <dbReference type="PROSITE" id="PS50853"/>
    </source>
</evidence>
<protein>
    <submittedName>
        <fullName evidence="4">Fibronectin type III domain-containing protein</fullName>
    </submittedName>
</protein>
<proteinExistence type="predicted"/>
<keyword evidence="1 2" id="KW-0732">Signal</keyword>
<dbReference type="InterPro" id="IPR013783">
    <property type="entry name" value="Ig-like_fold"/>
</dbReference>
<accession>A0ABT4FSV7</accession>
<feature type="signal peptide" evidence="2">
    <location>
        <begin position="1"/>
        <end position="31"/>
    </location>
</feature>
<name>A0ABT4FSV7_PANTH</name>
<dbReference type="Gene3D" id="2.60.40.10">
    <property type="entry name" value="Immunoglobulins"/>
    <property type="match status" value="1"/>
</dbReference>
<dbReference type="GeneID" id="76996922"/>
<reference evidence="4 5" key="1">
    <citation type="submission" date="2022-05" db="EMBL/GenBank/DDBJ databases">
        <title>Genome Sequencing of Bee-Associated Microbes.</title>
        <authorList>
            <person name="Dunlap C."/>
        </authorList>
    </citation>
    <scope>NUCLEOTIDE SEQUENCE [LARGE SCALE GENOMIC DNA]</scope>
    <source>
        <strain evidence="4 5">NRRL B-14613</strain>
    </source>
</reference>
<dbReference type="PROSITE" id="PS50853">
    <property type="entry name" value="FN3"/>
    <property type="match status" value="1"/>
</dbReference>
<evidence type="ECO:0000256" key="2">
    <source>
        <dbReference type="SAM" id="SignalP"/>
    </source>
</evidence>
<dbReference type="PANTHER" id="PTHR45867:SF3">
    <property type="entry name" value="ACID PHOSPHATASE TYPE 7"/>
    <property type="match status" value="1"/>
</dbReference>
<dbReference type="InterPro" id="IPR004843">
    <property type="entry name" value="Calcineurin-like_PHP"/>
</dbReference>
<dbReference type="SUPFAM" id="SSF49363">
    <property type="entry name" value="Purple acid phosphatase, N-terminal domain"/>
    <property type="match status" value="1"/>
</dbReference>
<dbReference type="EMBL" id="JAMDMM010000019">
    <property type="protein sequence ID" value="MCY9607242.1"/>
    <property type="molecule type" value="Genomic_DNA"/>
</dbReference>
<dbReference type="Gene3D" id="3.60.21.10">
    <property type="match status" value="1"/>
</dbReference>
<gene>
    <name evidence="4" type="ORF">M5W83_08780</name>
</gene>
<feature type="chain" id="PRO_5046704045" evidence="2">
    <location>
        <begin position="32"/>
        <end position="749"/>
    </location>
</feature>
<dbReference type="Pfam" id="PF00041">
    <property type="entry name" value="fn3"/>
    <property type="match status" value="1"/>
</dbReference>
<dbReference type="Proteomes" id="UP001209276">
    <property type="component" value="Unassembled WGS sequence"/>
</dbReference>
<evidence type="ECO:0000313" key="4">
    <source>
        <dbReference type="EMBL" id="MCY9607242.1"/>
    </source>
</evidence>
<dbReference type="RefSeq" id="WP_244194340.1">
    <property type="nucleotide sequence ID" value="NZ_CABMNB010000047.1"/>
</dbReference>
<dbReference type="CDD" id="cd00063">
    <property type="entry name" value="FN3"/>
    <property type="match status" value="1"/>
</dbReference>
<dbReference type="SUPFAM" id="SSF49265">
    <property type="entry name" value="Fibronectin type III"/>
    <property type="match status" value="1"/>
</dbReference>
<dbReference type="Gene3D" id="2.60.40.380">
    <property type="entry name" value="Purple acid phosphatase-like, N-terminal"/>
    <property type="match status" value="1"/>
</dbReference>
<dbReference type="InterPro" id="IPR008963">
    <property type="entry name" value="Purple_acid_Pase-like_N"/>
</dbReference>
<dbReference type="SUPFAM" id="SSF56300">
    <property type="entry name" value="Metallo-dependent phosphatases"/>
    <property type="match status" value="1"/>
</dbReference>
<evidence type="ECO:0000256" key="1">
    <source>
        <dbReference type="ARBA" id="ARBA00022729"/>
    </source>
</evidence>
<comment type="caution">
    <text evidence="4">The sequence shown here is derived from an EMBL/GenBank/DDBJ whole genome shotgun (WGS) entry which is preliminary data.</text>
</comment>
<dbReference type="Pfam" id="PF00149">
    <property type="entry name" value="Metallophos"/>
    <property type="match status" value="1"/>
</dbReference>
<keyword evidence="5" id="KW-1185">Reference proteome</keyword>
<evidence type="ECO:0000313" key="5">
    <source>
        <dbReference type="Proteomes" id="UP001209276"/>
    </source>
</evidence>
<sequence length="749" mass="83020">MKELRRTGNRMLCLLMAFLLAVIHVPGSAAAEGDQQQLLAQQEAIAQWVFKDAGENGIFPAASGAYKNAALFKNVGGTYEYYSDNAITYQGWDRGVGTKYWLATVPTTGFKNITVSSTQTSSGTGPRDFKAQFSLDNGTWTDIQGGVLKMETHNFNCKNNACKLINKPLPQEANNQPLLYVRWVVNSDARTSGESGGVGSAGSSRIKDVRIAGERIDGSGHTPRLVNMTFNGDPKTSIALAWYTDQMTGTVLQVVEASKMQGSEFPAHEALVFHGSAEAIKTFMSAKDRDKQKYTTFISHRASADNLKPGTAYKYRVGNGDGAGWSRIGSFTTDAADNHQPYHFIVGSDSQASKLSAFEKWQDTFRKAIDQIGDPKFLINVGDLVDNGDLEEQWQWMLGAAQDELAQVPFVPVLGGHEVQDYDGDETTPNRNFYNHFNVPLSAGVTGAHEGSIYSFEYGDALFLVINSQFEGELKSNGKDVAWADDEFWAQLDWMRLQVAKTDKKWKFVSLHKGPYSAGDNAGQWEDGRIQFYKKYLVPVFDEMGIDIVFEAHDHMYMRSYQMLNDVPVKNVQKDGQGRVLNPPGSIYLMPNSLGEKFYTKYPGYNDYFAAINEQPFKKMFVDVSIADEVLKLTAYTADKAKPAVYDEYAIKRTDGKPDKVEQAKLAFSGKRAGLSWKLPSASSEPVRGFRIYEKNGQAGTNWSAYIPAAAGQTQYTYSVNNLDSGHSYEFIIKAVGTRNNSDPVSVKR</sequence>
<organism evidence="4 5">
    <name type="scientific">Paenibacillus thiaminolyticus</name>
    <name type="common">Bacillus thiaminolyticus</name>
    <dbReference type="NCBI Taxonomy" id="49283"/>
    <lineage>
        <taxon>Bacteria</taxon>
        <taxon>Bacillati</taxon>
        <taxon>Bacillota</taxon>
        <taxon>Bacilli</taxon>
        <taxon>Bacillales</taxon>
        <taxon>Paenibacillaceae</taxon>
        <taxon>Paenibacillus</taxon>
    </lineage>
</organism>
<dbReference type="InterPro" id="IPR015914">
    <property type="entry name" value="PAPs_N"/>
</dbReference>